<comment type="subcellular location">
    <subcellularLocation>
        <location evidence="1">Cell membrane</location>
        <topology evidence="1">Multi-pass membrane protein</topology>
    </subcellularLocation>
</comment>
<dbReference type="InterPro" id="IPR018584">
    <property type="entry name" value="GT87"/>
</dbReference>
<evidence type="ECO:0000313" key="9">
    <source>
        <dbReference type="EMBL" id="UWZ56751.1"/>
    </source>
</evidence>
<evidence type="ECO:0000256" key="3">
    <source>
        <dbReference type="ARBA" id="ARBA00022679"/>
    </source>
</evidence>
<dbReference type="GO" id="GO:0016758">
    <property type="term" value="F:hexosyltransferase activity"/>
    <property type="evidence" value="ECO:0007669"/>
    <property type="project" value="InterPro"/>
</dbReference>
<comment type="similarity">
    <text evidence="7">Belongs to the glycosyltransferase 87 family.</text>
</comment>
<dbReference type="OrthoDB" id="9774600at2"/>
<keyword evidence="10" id="KW-1185">Reference proteome</keyword>
<sequence>MLPDWLLLPGVLAFAVSLGSWLQVARLEGPQLDDPDIEVYVQAGAAFRHDAHVYDLAFTGGHWPFTYPPVTLLAFEPLSRLGSTHALVALNALTVVSLVVVCLLSLRMAGLRGRAGLTGAALALAAGGLWLEPVQANLNDGQINMMLVLLVMADFALPDGHRLRGAAIGVATAAKLVPGIFVVYLLITRRYRDAATAAGVFAGLTVLGFVADWRDSAQYWFTGMFASSGRVTQDAALGGSLDQSLHTLAARWTGSDGVYYALALVVAVAGFAIARAAWARGEELTGVACTALTGLLVSPVSWTYHYAWIVPVLVATAAVAAQAPPRLRWLAAGLPGVLVMAFLAWPMQGRGDHVAAPRGVLWHLPDIEDPTTWHGVQRVVGDTYTLVSLGLLVLAALWLRPRKTAVEPAPQMAGSTV</sequence>
<evidence type="ECO:0000256" key="1">
    <source>
        <dbReference type="ARBA" id="ARBA00004651"/>
    </source>
</evidence>
<dbReference type="EMBL" id="CP073767">
    <property type="protein sequence ID" value="UWZ56751.1"/>
    <property type="molecule type" value="Genomic_DNA"/>
</dbReference>
<feature type="transmembrane region" description="Helical" evidence="8">
    <location>
        <begin position="113"/>
        <end position="131"/>
    </location>
</feature>
<protein>
    <submittedName>
        <fullName evidence="9">DUF2029 domain-containing protein</fullName>
    </submittedName>
</protein>
<evidence type="ECO:0000256" key="5">
    <source>
        <dbReference type="ARBA" id="ARBA00022989"/>
    </source>
</evidence>
<keyword evidence="3" id="KW-0808">Transferase</keyword>
<feature type="transmembrane region" description="Helical" evidence="8">
    <location>
        <begin position="86"/>
        <end position="106"/>
    </location>
</feature>
<feature type="transmembrane region" description="Helical" evidence="8">
    <location>
        <begin position="166"/>
        <end position="187"/>
    </location>
</feature>
<dbReference type="GO" id="GO:0005886">
    <property type="term" value="C:plasma membrane"/>
    <property type="evidence" value="ECO:0007669"/>
    <property type="project" value="UniProtKB-SubCell"/>
</dbReference>
<keyword evidence="6 8" id="KW-0472">Membrane</keyword>
<dbReference type="KEGG" id="daur:Daura_11585"/>
<gene>
    <name evidence="9" type="ORF">Daura_11585</name>
</gene>
<evidence type="ECO:0000256" key="7">
    <source>
        <dbReference type="ARBA" id="ARBA00024033"/>
    </source>
</evidence>
<evidence type="ECO:0000256" key="8">
    <source>
        <dbReference type="SAM" id="Phobius"/>
    </source>
</evidence>
<reference evidence="9" key="1">
    <citation type="submission" date="2021-04" db="EMBL/GenBank/DDBJ databases">
        <title>Dactylosporangium aurantiacum NRRL B-8018 full assembly.</title>
        <authorList>
            <person name="Hartkoorn R.C."/>
            <person name="Beaudoing E."/>
            <person name="Hot D."/>
        </authorList>
    </citation>
    <scope>NUCLEOTIDE SEQUENCE</scope>
    <source>
        <strain evidence="9">NRRL B-8018</strain>
    </source>
</reference>
<evidence type="ECO:0000256" key="4">
    <source>
        <dbReference type="ARBA" id="ARBA00022692"/>
    </source>
</evidence>
<evidence type="ECO:0000256" key="2">
    <source>
        <dbReference type="ARBA" id="ARBA00022475"/>
    </source>
</evidence>
<dbReference type="AlphaFoldDB" id="A0A9Q9IJG8"/>
<dbReference type="RefSeq" id="WP_081971030.1">
    <property type="nucleotide sequence ID" value="NZ_CP073767.1"/>
</dbReference>
<keyword evidence="2" id="KW-1003">Cell membrane</keyword>
<evidence type="ECO:0000313" key="10">
    <source>
        <dbReference type="Proteomes" id="UP001058003"/>
    </source>
</evidence>
<proteinExistence type="inferred from homology"/>
<name>A0A9Q9IJG8_9ACTN</name>
<feature type="transmembrane region" description="Helical" evidence="8">
    <location>
        <begin position="194"/>
        <end position="211"/>
    </location>
</feature>
<keyword evidence="5 8" id="KW-1133">Transmembrane helix</keyword>
<evidence type="ECO:0000256" key="6">
    <source>
        <dbReference type="ARBA" id="ARBA00023136"/>
    </source>
</evidence>
<feature type="transmembrane region" description="Helical" evidence="8">
    <location>
        <begin position="258"/>
        <end position="277"/>
    </location>
</feature>
<feature type="transmembrane region" description="Helical" evidence="8">
    <location>
        <begin position="330"/>
        <end position="347"/>
    </location>
</feature>
<organism evidence="9 10">
    <name type="scientific">Dactylosporangium aurantiacum</name>
    <dbReference type="NCBI Taxonomy" id="35754"/>
    <lineage>
        <taxon>Bacteria</taxon>
        <taxon>Bacillati</taxon>
        <taxon>Actinomycetota</taxon>
        <taxon>Actinomycetes</taxon>
        <taxon>Micromonosporales</taxon>
        <taxon>Micromonosporaceae</taxon>
        <taxon>Dactylosporangium</taxon>
    </lineage>
</organism>
<dbReference type="Pfam" id="PF09594">
    <property type="entry name" value="GT87"/>
    <property type="match status" value="1"/>
</dbReference>
<keyword evidence="4 8" id="KW-0812">Transmembrane</keyword>
<dbReference type="Proteomes" id="UP001058003">
    <property type="component" value="Chromosome"/>
</dbReference>
<accession>A0A9Q9IJG8</accession>